<dbReference type="PANTHER" id="PTHR36180:SF2">
    <property type="entry name" value="BRO FAMILY PROTEIN"/>
    <property type="match status" value="1"/>
</dbReference>
<keyword evidence="3" id="KW-1185">Reference proteome</keyword>
<dbReference type="PROSITE" id="PS51750">
    <property type="entry name" value="BRO_N"/>
    <property type="match status" value="1"/>
</dbReference>
<dbReference type="PANTHER" id="PTHR36180">
    <property type="entry name" value="DNA-BINDING PROTEIN-RELATED-RELATED"/>
    <property type="match status" value="1"/>
</dbReference>
<reference evidence="2 3" key="1">
    <citation type="submission" date="2022-07" db="EMBL/GenBank/DDBJ databases">
        <title>High-quality bacteriophage genomes in the Japanese 4D cohort.</title>
        <authorList>
            <person name="Nishijima S."/>
        </authorList>
    </citation>
    <scope>NUCLEOTIDE SEQUENCE [LARGE SCALE GENOMIC DNA]</scope>
    <source>
        <strain evidence="2">2815_119144</strain>
    </source>
</reference>
<dbReference type="Proteomes" id="UP001160019">
    <property type="component" value="Segment"/>
</dbReference>
<name>A0ABY5TUL7_9VIRU</name>
<dbReference type="EMBL" id="OP072408">
    <property type="protein sequence ID" value="UVX34614.1"/>
    <property type="molecule type" value="Genomic_DNA"/>
</dbReference>
<accession>A0ABY5TUL7</accession>
<dbReference type="Pfam" id="PF02498">
    <property type="entry name" value="Bro-N"/>
    <property type="match status" value="1"/>
</dbReference>
<evidence type="ECO:0000313" key="2">
    <source>
        <dbReference type="EMBL" id="UVX34614.1"/>
    </source>
</evidence>
<dbReference type="Pfam" id="PF03374">
    <property type="entry name" value="ANT"/>
    <property type="match status" value="1"/>
</dbReference>
<proteinExistence type="predicted"/>
<dbReference type="SMART" id="SM01040">
    <property type="entry name" value="Bro-N"/>
    <property type="match status" value="1"/>
</dbReference>
<sequence length="267" mass="30044">MNTEIQTFNFGSAPLRTLTDENGDPWFVAKDVCDILGISNNRDAISQLDSDEKNTVGITDGIPGNPNKTIISEPGLYKLIMRSRKPEAKPFQRWVTHEVLPSIRKRGIYATEATIDQILTNPDFGIRLLTDLKNERAKRIEAENQIKELEPKAKALEDFTNVPDALLVRDAAKLLSNAGTPIGEKKLREWLNRYGWAYRHAGTWVATSERVEAGHLVMVESRSHGQHKDGSIFAFAPTVRITRKGLALIHKRLGETRLNETLENTIH</sequence>
<feature type="domain" description="Bro-N" evidence="1">
    <location>
        <begin position="2"/>
        <end position="107"/>
    </location>
</feature>
<protein>
    <submittedName>
        <fullName evidence="2">Antirepressor protein KilAC domain</fullName>
    </submittedName>
</protein>
<evidence type="ECO:0000259" key="1">
    <source>
        <dbReference type="PROSITE" id="PS51750"/>
    </source>
</evidence>
<dbReference type="InterPro" id="IPR003497">
    <property type="entry name" value="BRO_N_domain"/>
</dbReference>
<dbReference type="InterPro" id="IPR005039">
    <property type="entry name" value="Ant_C"/>
</dbReference>
<organism evidence="2 3">
    <name type="scientific">Bacteriophage sp</name>
    <dbReference type="NCBI Taxonomy" id="38018"/>
    <lineage>
        <taxon>Viruses</taxon>
    </lineage>
</organism>
<evidence type="ECO:0000313" key="3">
    <source>
        <dbReference type="Proteomes" id="UP001160019"/>
    </source>
</evidence>